<evidence type="ECO:0000256" key="4">
    <source>
        <dbReference type="ARBA" id="ARBA00023242"/>
    </source>
</evidence>
<evidence type="ECO:0000256" key="3">
    <source>
        <dbReference type="ARBA" id="ARBA00023163"/>
    </source>
</evidence>
<dbReference type="Gene3D" id="1.10.10.60">
    <property type="entry name" value="Homeodomain-like"/>
    <property type="match status" value="1"/>
</dbReference>
<evidence type="ECO:0000256" key="1">
    <source>
        <dbReference type="ARBA" id="ARBA00004123"/>
    </source>
</evidence>
<dbReference type="STRING" id="59895.A0A103XU09"/>
<feature type="region of interest" description="Disordered" evidence="5">
    <location>
        <begin position="160"/>
        <end position="182"/>
    </location>
</feature>
<reference evidence="6 7" key="1">
    <citation type="journal article" date="2016" name="Sci. Rep.">
        <title>The genome sequence of the outbreeding globe artichoke constructed de novo incorporating a phase-aware low-pass sequencing strategy of F1 progeny.</title>
        <authorList>
            <person name="Scaglione D."/>
            <person name="Reyes-Chin-Wo S."/>
            <person name="Acquadro A."/>
            <person name="Froenicke L."/>
            <person name="Portis E."/>
            <person name="Beitel C."/>
            <person name="Tirone M."/>
            <person name="Mauro R."/>
            <person name="Lo Monaco A."/>
            <person name="Mauromicale G."/>
            <person name="Faccioli P."/>
            <person name="Cattivelli L."/>
            <person name="Rieseberg L."/>
            <person name="Michelmore R."/>
            <person name="Lanteri S."/>
        </authorList>
    </citation>
    <scope>NUCLEOTIDE SEQUENCE [LARGE SCALE GENOMIC DNA]</scope>
    <source>
        <strain evidence="6">2C</strain>
    </source>
</reference>
<dbReference type="NCBIfam" id="TIGR01557">
    <property type="entry name" value="myb_SHAQKYF"/>
    <property type="match status" value="1"/>
</dbReference>
<dbReference type="GO" id="GO:0006355">
    <property type="term" value="P:regulation of DNA-templated transcription"/>
    <property type="evidence" value="ECO:0007669"/>
    <property type="project" value="InterPro"/>
</dbReference>
<evidence type="ECO:0000256" key="5">
    <source>
        <dbReference type="SAM" id="MobiDB-lite"/>
    </source>
</evidence>
<keyword evidence="6" id="KW-0238">DNA-binding</keyword>
<evidence type="ECO:0000313" key="7">
    <source>
        <dbReference type="Proteomes" id="UP000243975"/>
    </source>
</evidence>
<name>A0A103XU09_CYNCS</name>
<keyword evidence="2" id="KW-0805">Transcription regulation</keyword>
<keyword evidence="3" id="KW-0804">Transcription</keyword>
<comment type="subcellular location">
    <subcellularLocation>
        <location evidence="1">Nucleus</location>
    </subcellularLocation>
</comment>
<keyword evidence="6" id="KW-0371">Homeobox</keyword>
<dbReference type="GO" id="GO:0010158">
    <property type="term" value="P:abaxial cell fate specification"/>
    <property type="evidence" value="ECO:0007669"/>
    <property type="project" value="InterPro"/>
</dbReference>
<dbReference type="PANTHER" id="PTHR31496:SF3">
    <property type="entry name" value="TRANSCRIPTION REPRESSOR KAN1"/>
    <property type="match status" value="1"/>
</dbReference>
<dbReference type="InterPro" id="IPR006447">
    <property type="entry name" value="Myb_dom_plants"/>
</dbReference>
<dbReference type="PANTHER" id="PTHR31496">
    <property type="entry name" value="TRANSCRIPTION FACTOR KAN2-RELATED"/>
    <property type="match status" value="1"/>
</dbReference>
<dbReference type="Gramene" id="KVH96854">
    <property type="protein sequence ID" value="KVH96854"/>
    <property type="gene ID" value="Ccrd_001050"/>
</dbReference>
<feature type="region of interest" description="Disordered" evidence="5">
    <location>
        <begin position="264"/>
        <end position="295"/>
    </location>
</feature>
<dbReference type="SUPFAM" id="SSF46689">
    <property type="entry name" value="Homeodomain-like"/>
    <property type="match status" value="1"/>
</dbReference>
<dbReference type="OMA" id="NCRYNTL"/>
<dbReference type="Proteomes" id="UP000243975">
    <property type="component" value="Unassembled WGS sequence"/>
</dbReference>
<evidence type="ECO:0000256" key="2">
    <source>
        <dbReference type="ARBA" id="ARBA00023015"/>
    </source>
</evidence>
<accession>A0A103XU09</accession>
<dbReference type="InterPro" id="IPR009057">
    <property type="entry name" value="Homeodomain-like_sf"/>
</dbReference>
<sequence>MKDLNIVFKFLTTKLEATPKSVLQLMNVRGLSIAHVKSHLQMYRSKKLDDSGQVLSQRATLTMQGRPHIYSNLYSRSSPFEHLKHANGGIVLASNLEEGNHHARSNLHDSTFRPTRSIQHFLSRHQLWLSNQSLVSSPVRKEFVHGNNMMKDIMNQIQDKPSDSHKFHISNSRTRDAPMRPSQFLEEKKWPPLDQRKDKWLPITSNCDSSTSSAPFSVSQCQWYFRERAKIIRSQSTNNDFTPILNSQSEASFLLELKEERGFTEEERKPDLQLKLSPNNGVDEENHQRSAPEINTMLSLSLKET</sequence>
<dbReference type="InterPro" id="IPR044847">
    <property type="entry name" value="KAN_fam"/>
</dbReference>
<organism evidence="6 7">
    <name type="scientific">Cynara cardunculus var. scolymus</name>
    <name type="common">Globe artichoke</name>
    <name type="synonym">Cynara scolymus</name>
    <dbReference type="NCBI Taxonomy" id="59895"/>
    <lineage>
        <taxon>Eukaryota</taxon>
        <taxon>Viridiplantae</taxon>
        <taxon>Streptophyta</taxon>
        <taxon>Embryophyta</taxon>
        <taxon>Tracheophyta</taxon>
        <taxon>Spermatophyta</taxon>
        <taxon>Magnoliopsida</taxon>
        <taxon>eudicotyledons</taxon>
        <taxon>Gunneridae</taxon>
        <taxon>Pentapetalae</taxon>
        <taxon>asterids</taxon>
        <taxon>campanulids</taxon>
        <taxon>Asterales</taxon>
        <taxon>Asteraceae</taxon>
        <taxon>Carduoideae</taxon>
        <taxon>Cardueae</taxon>
        <taxon>Carduinae</taxon>
        <taxon>Cynara</taxon>
    </lineage>
</organism>
<evidence type="ECO:0000313" key="6">
    <source>
        <dbReference type="EMBL" id="KVH96854.1"/>
    </source>
</evidence>
<gene>
    <name evidence="6" type="ORF">Ccrd_001050</name>
</gene>
<dbReference type="EMBL" id="LEKV01004132">
    <property type="protein sequence ID" value="KVH96854.1"/>
    <property type="molecule type" value="Genomic_DNA"/>
</dbReference>
<proteinExistence type="predicted"/>
<keyword evidence="7" id="KW-1185">Reference proteome</keyword>
<dbReference type="GO" id="GO:0005634">
    <property type="term" value="C:nucleus"/>
    <property type="evidence" value="ECO:0007669"/>
    <property type="project" value="UniProtKB-SubCell"/>
</dbReference>
<dbReference type="AlphaFoldDB" id="A0A103XU09"/>
<keyword evidence="4" id="KW-0539">Nucleus</keyword>
<protein>
    <submittedName>
        <fullName evidence="6">Homeodomain-like protein</fullName>
    </submittedName>
</protein>
<dbReference type="GO" id="GO:0000976">
    <property type="term" value="F:transcription cis-regulatory region binding"/>
    <property type="evidence" value="ECO:0007669"/>
    <property type="project" value="InterPro"/>
</dbReference>
<comment type="caution">
    <text evidence="6">The sequence shown here is derived from an EMBL/GenBank/DDBJ whole genome shotgun (WGS) entry which is preliminary data.</text>
</comment>